<dbReference type="PROSITE" id="PS01187">
    <property type="entry name" value="EGF_CA"/>
    <property type="match status" value="3"/>
</dbReference>
<feature type="non-terminal residue" evidence="13">
    <location>
        <position position="1"/>
    </location>
</feature>
<dbReference type="InterPro" id="IPR003599">
    <property type="entry name" value="Ig_sub"/>
</dbReference>
<evidence type="ECO:0000256" key="6">
    <source>
        <dbReference type="ARBA" id="ARBA00023157"/>
    </source>
</evidence>
<keyword evidence="4 10" id="KW-0732">Signal</keyword>
<dbReference type="Gene3D" id="2.10.25.10">
    <property type="entry name" value="Laminin"/>
    <property type="match status" value="5"/>
</dbReference>
<feature type="domain" description="Ig-like" evidence="12">
    <location>
        <begin position="2665"/>
        <end position="2754"/>
    </location>
</feature>
<dbReference type="SMART" id="SM00406">
    <property type="entry name" value="IGv"/>
    <property type="match status" value="9"/>
</dbReference>
<keyword evidence="5" id="KW-0677">Repeat</keyword>
<dbReference type="InterPro" id="IPR000152">
    <property type="entry name" value="EGF-type_Asp/Asn_hydroxyl_site"/>
</dbReference>
<feature type="domain" description="Ig-like" evidence="12">
    <location>
        <begin position="1821"/>
        <end position="1908"/>
    </location>
</feature>
<feature type="domain" description="Ig-like" evidence="12">
    <location>
        <begin position="1089"/>
        <end position="1169"/>
    </location>
</feature>
<dbReference type="InterPro" id="IPR013098">
    <property type="entry name" value="Ig_I-set"/>
</dbReference>
<dbReference type="Gene3D" id="3.40.50.410">
    <property type="entry name" value="von Willebrand factor, type A domain"/>
    <property type="match status" value="1"/>
</dbReference>
<dbReference type="Pfam" id="PF07645">
    <property type="entry name" value="EGF_CA"/>
    <property type="match status" value="5"/>
</dbReference>
<evidence type="ECO:0000259" key="12">
    <source>
        <dbReference type="PROSITE" id="PS50835"/>
    </source>
</evidence>
<feature type="domain" description="Ig-like" evidence="12">
    <location>
        <begin position="2003"/>
        <end position="2092"/>
    </location>
</feature>
<feature type="domain" description="Ig-like" evidence="12">
    <location>
        <begin position="2758"/>
        <end position="2847"/>
    </location>
</feature>
<dbReference type="Gene3D" id="2.60.40.10">
    <property type="entry name" value="Immunoglobulins"/>
    <property type="match status" value="47"/>
</dbReference>
<dbReference type="InterPro" id="IPR007110">
    <property type="entry name" value="Ig-like_dom"/>
</dbReference>
<comment type="caution">
    <text evidence="13">The sequence shown here is derived from an EMBL/GenBank/DDBJ whole genome shotgun (WGS) entry which is preliminary data.</text>
</comment>
<comment type="caution">
    <text evidence="9">Lacks conserved residue(s) required for the propagation of feature annotation.</text>
</comment>
<keyword evidence="2" id="KW-0964">Secreted</keyword>
<feature type="domain" description="Ig-like" evidence="12">
    <location>
        <begin position="2188"/>
        <end position="2276"/>
    </location>
</feature>
<feature type="domain" description="Ig-like" evidence="12">
    <location>
        <begin position="1735"/>
        <end position="1810"/>
    </location>
</feature>
<dbReference type="InterPro" id="IPR001881">
    <property type="entry name" value="EGF-like_Ca-bd_dom"/>
</dbReference>
<dbReference type="GO" id="GO:0043005">
    <property type="term" value="C:neuron projection"/>
    <property type="evidence" value="ECO:0007669"/>
    <property type="project" value="TreeGrafter"/>
</dbReference>
<feature type="domain" description="Ig-like" evidence="12">
    <location>
        <begin position="801"/>
        <end position="893"/>
    </location>
</feature>
<dbReference type="InterPro" id="IPR049883">
    <property type="entry name" value="NOTCH1_EGF-like"/>
</dbReference>
<feature type="domain" description="Ig-like" evidence="12">
    <location>
        <begin position="3217"/>
        <end position="3297"/>
    </location>
</feature>
<dbReference type="Proteomes" id="UP001432027">
    <property type="component" value="Unassembled WGS sequence"/>
</dbReference>
<feature type="domain" description="Ig-like" evidence="12">
    <location>
        <begin position="2096"/>
        <end position="2179"/>
    </location>
</feature>
<dbReference type="PROSITE" id="PS50026">
    <property type="entry name" value="EGF_3"/>
    <property type="match status" value="2"/>
</dbReference>
<feature type="domain" description="Ig-like" evidence="12">
    <location>
        <begin position="2281"/>
        <end position="2373"/>
    </location>
</feature>
<feature type="domain" description="Ig-like" evidence="12">
    <location>
        <begin position="3132"/>
        <end position="3212"/>
    </location>
</feature>
<dbReference type="InterPro" id="IPR056861">
    <property type="entry name" value="HMCN1-like_VWA"/>
</dbReference>
<feature type="domain" description="Ig-like" evidence="12">
    <location>
        <begin position="2474"/>
        <end position="2562"/>
    </location>
</feature>
<dbReference type="InterPro" id="IPR056475">
    <property type="entry name" value="GBD_Hemicentin/VWA7"/>
</dbReference>
<feature type="domain" description="Ig-like" evidence="12">
    <location>
        <begin position="4319"/>
        <end position="4404"/>
    </location>
</feature>
<feature type="disulfide bond" evidence="9">
    <location>
        <begin position="5210"/>
        <end position="5220"/>
    </location>
</feature>
<comment type="subcellular location">
    <subcellularLocation>
        <location evidence="1">Secreted</location>
    </subcellularLocation>
</comment>
<feature type="domain" description="Ig-like" evidence="12">
    <location>
        <begin position="898"/>
        <end position="985"/>
    </location>
</feature>
<feature type="domain" description="Ig-like" evidence="12">
    <location>
        <begin position="4411"/>
        <end position="4496"/>
    </location>
</feature>
<feature type="chain" id="PRO_5043529019" evidence="10">
    <location>
        <begin position="31"/>
        <end position="5404"/>
    </location>
</feature>
<dbReference type="InterPro" id="IPR013106">
    <property type="entry name" value="Ig_V-set"/>
</dbReference>
<dbReference type="FunFam" id="2.60.40.10:FF:002373">
    <property type="entry name" value="High Incidence of Males (Increased X chromosome loss)"/>
    <property type="match status" value="1"/>
</dbReference>
<sequence>DDGGGPSSLLRKTTFLFFISLLLFSTTVIGQDEDPHGGGPPPGTSSLAFVFDITGSMFDDLVQVRNGAKEIFRTVMAQREKLIYNYVLVPFHDPDLGEIINTTDSMYFQRQLNKVHVFGGGDCPEMTLTGIKTALEIALPSSFIYVFTDARSKDYHLEEQVLNLIQEKQSSVVFVMTGDCGNRTHAGFRTYEKIAAASFGQVFHLQKSDVSKVLEYVKHAVVQKKVHIMYEARDHGGQFSRYIPVDREMTELTLSLSGDKADDEALDIVLKDPTGRIVDKNQYNKEGGTIDLKNVKLIRLKDPTPGNWQVITKSTLKHTLRVFGHGAIDFKYGFSTRPVNRVELASPRPTAQQMTYLMVNMTGLNRTGTVDQIELVDYYGRPLYSRAASPSPSSEHMYFVGPFIPPKGLFFVKVTGQDDHKLEYQRIAPTAIGSVQIGGPRAYMVERVAAFSGQAVNLSCSVESPSKFQLYWKRKGEVLTGPLFYGASDTSVWTLNSVSQEDRGEYECMVVSEHGNTTRKTFLETRETPPQIVMLRNESAVLGADAFLHCKTSSNTKVDYRWLHHGQPVMSNPRARLMPNGTLWLSGVTRADAGGYECQAKNTGGVTTQGMILRIFDLPRATISPKEFFFVPRTSMNVSCSLSGDPFPEPMWFHNGKRIEPDRKYYITFKNDLIIRDPADTDDGQYECRATSAAGVASDFATAKVAKAPSVRIEQSKKMIGRGDNLTLECIVESGEPAPTILWFRNNREVMHSSHEYVRIDGNRLHISGAQDADAGSYSCVAENMAGRDIEVVKVQVGSIPSIVPSPEISRIGIERQGNIPCRAIGHPPPKVSWKRDGVDIADLDDETRGRYQITVDGSLLINNATLEDQTRFTCVAKNDYGEQARTTTVIITGLVSPVLGQVPPEEQLIEGEDLRLSCIVVLGTPKPDIQWYKDGQPIEETSSLIIENGGTSLLLRFGNPADEGKYTCVAMSPAGNATINVAVQLIKRPVILPPKTPEGVEKDKKIVAKEGNPVQLECKVEGNPPPTVTWTLDGRPISLNTGEFGVTEDNSLLIHNPSRVTAGHYVCSAVNSAGEDKYDYTLTVIAAPLIQPAQNMYNLVQGAELVIPCDVEGEPLPKITWYLNDDIFEGGEIDETGALHLEDVGEAHRGKFKCVAENDAGKDERVVDVRIHIAPDIPGPEEILITANINTSLSLECPARAHPPPERIWTYEGVKIDPNNFFGQKLEITENGTLNIPNALMNIAGHFMCHVSNLAGEDYISYDLRVNEPPKIISDTPGTIDVVMDMALEVPCKAIGTPDPTVQWEKDGFQILSDEGVLIDSSGTLRIMNSRPNHAGTYTCKVFNQAGSDSKSTSVVVQEPPTILPTTLGNYTAVAEDKVELRCFVTANPPATIEWTKKGKVIANGDIDGVRIDEDGTLIIESVSADDATFYTCRAQNPAGKTEKVIRLSVIVAPILRDADDILREAVKIDHPFSLYCPVISTPLPQITWFLDDTPIAESDTNVHLSDDRRKLSVLKARTVDAGVYKCTARNSAGESSKMFEIDVLQPPFLDESRWKRKISVKEGEELEFGCPVSGVPSPSIEWVIGGQLMNKGQETRGVRISDDGKTVFIARAELAHEGAHHCVANNAAGTLDVDIDLSVLAPPKVGGNEHIEIVEGKPATLSCDYEGEDEKTSVVWSYNGSPTLPTNAQVPFGGRRLFIMDANTDNAGFYECLVRNSAGDSSKKIQVDVLVPPEFTEAQFDQNVQVTAGQPLSLACRAAGSPAPIVEWKKDGEVITGTVSEDGQLINMESAESGRYTCIVKNKAGTISRDFFVQSIAKPVFNEDGDRTLVEVMEGQTATLTCPVAANSDVTIEWRRQGRSITSSDVNVALDKTRLVIVNAQKEHEDAYTCIAKNQAGSAVREFDVIVLQPPRIRGALVEDVQVVEGSEMTLSCEHDGSPAPNVAWTKDGAAMVEEARLLNELKTASIPNVGGQHSGVYKCALSSKAGAAEKTFNVRVVQKPDLGATDEITTVEVLVTRPITFECPIKDPIGVDLSWTRHELPVTSGLENVQLLAGGRHLHIPAARVEDEGTFECAARNEAGEAKKKYKLVVLVPPTIINPGGEYTVIENNSLVLPCEVEGTPNPTITWSKDGSPADSLHSVTVLSNGQHFKISHADLGHKGSYSCHVSNKVGNAEISFDVDVITRPTVAQGIKETIEVIQSETALIKCPVADRNFKEIDWLYESKPLDMSSGRYTLSQEGRKLHVQNSTLRDEGAYSCRVKNDAGVTSVNYKMVVLVPPEIVMLDKDKNRSVKENSTVTLSCPATGKPEPEITWLKDGEVLTEENIESLVSTASIRGNEIKIARISSKDAGRFTCEAKNKAGSAEQDVIITVSTLPRIERAGIPSEVAEVADRTVTLACPVYGKPQPTVTWLKSGRPLDGDERSEHVKTSANGQKLYLLKLSKEDAGSYTCVAKNAAGESKRDFSVKLLEPPSFSGPNLVRQQRVNAGKPTILNCPATGSPPPTITWLRDGQTVTASPRHVFTDGGKQLTISETQKTDQARYTCIATNSVGSDDLETTLEVINIPTIVGLPHEKQEVVVNDGIDLVCEVNDAEAQMEVEWQRDGETITPETLRGDAYLQIPHSGRRLHILSARPEDAGRYSCIVRNPAGESRKSFDLRVLVPPRIDESLSTPSLITAIPGELITIDCEVAGSPPPTITWKLNNEPIGESDDVGFSPGNRTLYVKGARDVDAGRYTCEASNEAGAVHKDFVVRLTGPPVLDQGMEMLDMSVGDTMTLTCQVTAGSGNLSVSWEVNGKPVGNGSVSTTVEVSDRRIKISDARLSDSGSYVCIAQNEAGEARKTFDLSVLEPPRFFDLANLKPSIIVGRPLVLDCSVTGTPKPTVTWTKDGAPYVLPSDDSATFLNEKQQLHISEAILEDAGRYSCVAENKPGRAEKDLTVAVLKAPKMAQVRQQLEVKEGDTKTLICQLEDAEGGEEAEIQWTKNGIPITTSAKLQLSLDRTQLHLMHAEPSDSAAYGCTAKNEAGTDTATMDLAVLVAPKLLSPDYRTMDVVADQTAELTCDASGVPPPTVEWFFDGKPVFDTDNVEILENGRILRLLNVSTKREGRYSCKAENSVGTAEGSTFLKVAAPPRASIPTKDMKVISGQQATIRCEVSGDPAPEIEWKRNGLVLAQHGNQKYLHIREATTNDAATYTCLVRNSAGEHFDSVELQVLVAPTIDDGDRVITVKENGTLEIVCPASGTPPPQITWMRNGKEIEGSNSTRLLLSSSASASDAGRVTCTARNEAGSVSAEFVVDVHSKPRFKDHKAEIRVNEGTRAKLECKVEGHPMPTIEWLRGGRPITDKSNFLLSPRGESLMILKTQRSDAGQYSCVAKNAAGKSEAAYTVTVLTPPHIIDVIDQNPRVVQGRTFHFSCPVLGNPDPTVVWRKDGADLAIEGRFSVLELNHLQIEDVMESDGGRYTCAATNEAGNLETEFLPEIIAAPKFDQDGESVFEVIEGDSQTMTCAVSAESKASVQWFRGDEGLILTADMILSTDNTQLTVRNAKLSDAGKYRCEATNEAGKGIGHLMLKVLVPPKIDESNIIGNPLNILGTRFALECPVSGIPQPSIKWLKEGEDVDFSDERISLAQNNQTFVVDESQISDQARYTCVATNKGGRVEQDFQLEVITSPEMDQTEPANHTLKEGQSLVLNCPIKTGSNADEITSIEWIKDNRPVDLASGNVKVLSEGRRLSLSSVSISDAGSYSCVAQNRAGETAADFALDVLSVPTIDSGKVDLFPRANLGHPITIECPVGGHPFPLIRWQLNGVDVTESDTVKFSPDGQAIEIISVGQKDAGRWTCLVENDAGTAEQDFTLDVWLPPTVQVTSVNSSVRAIGESIVLMCNATGNPVPVLTWNKGGLPIVSSPDGARISQKGARLDIPHLGKEDVGDYTCAARNEAGAAEASVHVDVLVPPSIDRNGIDMSPKLPSGQTLTLTCDAQGKPTPQIKWFINDTQQITESTGSITLGPENKFIQISNISLADRGHYSCVTENSAGNDTLVYNVQIVQAPVIANGGTSQVIEGEVARLECNADGLPTPVITWLRNGLRIESGVSARYAADGKVLSIVEARSSDSGLYVCQAVNEAGSSQQAYTLEVLVKPTIHSTSPNETSVPAKTKFSLKCGSRGYPEPTIVWYIDETVVQDNDVFSIDEEGTLTVNGAQKKQQLFRCTATNEAGEASIEYTVRSISAPTVTKDGLMTQNATEGTAVLLHCGIDGDSAEIVWTKDGTRLNPSVGITLTEDRSAVNIASAKLSDQGTYVCKAKNTAGEAEMKIQMFVGIPPRVSDQPQHVIFKKGETAELWCEATGVPQPHITWYKDDVKITETAIDKTSDTRRASAIFPDVGLEHAGIYTCKSENWAGTSYKEIGLVVLTAPIITPEKENVTAELRSTIYLQCNASGIPEPVISWVRHQNVEIVNNEKYELLGTTLAIRNVIPEDSGFYHCVAKSQAGQALASRTVIIPGAEAREPEFIWVECDETGKPIKTSMVQSRGDVPGGELEHWGQENAEPSQIPIKCLPGSPRPGRTPVGGLPRFLHTPVSQNVKIGSVFELFCSAIGQPEPIIYWTKDGQFVNETGFKEYNSILRINMTNSNEPLGEYKCHAKNDVGEIHSGAMIEEAEDEDTVTTTAEPTTTKRVAVMRCANSRAADPRSIQWLMDGTPINRASPQFNVMNNGSLVVFGVTEENEADLSLYTCKVRNKRRPNDVTVMEVEDIKPTVYTSPLESLTTREGSIVTIDCELDGEPLTTRIEWLKDGARLDQDDQIRVLTNNSLLIMDVDDSNEGKYTCRAESSLGSAYEEIDLIVGEGNWADVSILEGFDEFDGPKFEDLKMRNFEKRHEIDIRVDKLDPHADLTKHFVSNPLETTGLETNVENYDRKAEYRFNTGETVSVGQKANRDRNGHIRVETIIDGKLPKHVRPDKVRIHGATVDLTETEPGVIQGNGRSTMKFDNYSIGVRWNEETRYSLKNDSDKPLIENGKSLIVKPSHLGAGKPRFVPRCPEGFKKNRKGRCEDIDECELEESPCDTDSTCENLPGTYDCIRNCEEGYRVRLDGTCGDIDECTVGSHDCGEGEQCMNTEGSYECKEACAVGFQLNDEGFCDDVDECLDASTCGRGLSCHNTLGSFTCLCPNGRPPTNGTCKRAPKVKAVPPPRRRPKKNCPEGFFVKNGQCLDIDECSLDAPCQYKCKNTKGSYECLCPEGYTEEDGECKDIDECADSPCEEGELCFNQLGGYDCLVQPCPDDYEMDEDDVHCVPTCEDCDLPKLQLSLLSLPNDVEAGHAIARLTAYDHDGKVLNDTDFKLAKENRPDDYRHTRDGAFALKADKGRALVLLSSPLSPGSEATLRVRAKSAVSHAPDTHFLLYVQVGDHPF</sequence>
<dbReference type="InterPro" id="IPR013783">
    <property type="entry name" value="Ig-like_fold"/>
</dbReference>
<feature type="domain" description="EGF-like" evidence="11">
    <location>
        <begin position="5135"/>
        <end position="5172"/>
    </location>
</feature>
<feature type="domain" description="Ig-like" evidence="12">
    <location>
        <begin position="1271"/>
        <end position="1357"/>
    </location>
</feature>
<feature type="domain" description="Ig-like" evidence="12">
    <location>
        <begin position="998"/>
        <end position="1084"/>
    </location>
</feature>
<dbReference type="CDD" id="cd00198">
    <property type="entry name" value="vWFA"/>
    <property type="match status" value="1"/>
</dbReference>
<dbReference type="Pfam" id="PF13927">
    <property type="entry name" value="Ig_3"/>
    <property type="match status" value="7"/>
</dbReference>
<dbReference type="Pfam" id="PF07679">
    <property type="entry name" value="I-set"/>
    <property type="match status" value="38"/>
</dbReference>
<organism evidence="13 14">
    <name type="scientific">Pristionchus entomophagus</name>
    <dbReference type="NCBI Taxonomy" id="358040"/>
    <lineage>
        <taxon>Eukaryota</taxon>
        <taxon>Metazoa</taxon>
        <taxon>Ecdysozoa</taxon>
        <taxon>Nematoda</taxon>
        <taxon>Chromadorea</taxon>
        <taxon>Rhabditida</taxon>
        <taxon>Rhabditina</taxon>
        <taxon>Diplogasteromorpha</taxon>
        <taxon>Diplogasteroidea</taxon>
        <taxon>Neodiplogasteridae</taxon>
        <taxon>Pristionchus</taxon>
    </lineage>
</organism>
<evidence type="ECO:0000256" key="10">
    <source>
        <dbReference type="SAM" id="SignalP"/>
    </source>
</evidence>
<dbReference type="SUPFAM" id="SSF48726">
    <property type="entry name" value="Immunoglobulin"/>
    <property type="match status" value="46"/>
</dbReference>
<evidence type="ECO:0000256" key="9">
    <source>
        <dbReference type="PROSITE-ProRule" id="PRU00076"/>
    </source>
</evidence>
<dbReference type="InterPro" id="IPR000742">
    <property type="entry name" value="EGF"/>
</dbReference>
<feature type="domain" description="Ig-like" evidence="12">
    <location>
        <begin position="4138"/>
        <end position="4223"/>
    </location>
</feature>
<feature type="domain" description="Ig-like" evidence="12">
    <location>
        <begin position="2946"/>
        <end position="3035"/>
    </location>
</feature>
<evidence type="ECO:0000313" key="14">
    <source>
        <dbReference type="Proteomes" id="UP001432027"/>
    </source>
</evidence>
<evidence type="ECO:0000256" key="7">
    <source>
        <dbReference type="ARBA" id="ARBA00023180"/>
    </source>
</evidence>
<dbReference type="FunFam" id="2.60.40.10:FF:000107">
    <property type="entry name" value="Myosin, light chain kinase a"/>
    <property type="match status" value="1"/>
</dbReference>
<dbReference type="Pfam" id="PF00047">
    <property type="entry name" value="ig"/>
    <property type="match status" value="1"/>
</dbReference>
<feature type="domain" description="Ig-like" evidence="12">
    <location>
        <begin position="2567"/>
        <end position="2660"/>
    </location>
</feature>
<dbReference type="FunFam" id="2.10.25.10:FF:000005">
    <property type="entry name" value="Fibrillin 2"/>
    <property type="match status" value="1"/>
</dbReference>
<feature type="domain" description="Ig-like" evidence="12">
    <location>
        <begin position="1181"/>
        <end position="1268"/>
    </location>
</feature>
<dbReference type="InterPro" id="IPR018097">
    <property type="entry name" value="EGF_Ca-bd_CS"/>
</dbReference>
<feature type="domain" description="Ig-like" evidence="12">
    <location>
        <begin position="4228"/>
        <end position="4312"/>
    </location>
</feature>
<keyword evidence="3 9" id="KW-0245">EGF-like domain</keyword>
<dbReference type="SMART" id="SM00408">
    <property type="entry name" value="IGc2"/>
    <property type="match status" value="47"/>
</dbReference>
<feature type="domain" description="Ig-like" evidence="12">
    <location>
        <begin position="3302"/>
        <end position="3388"/>
    </location>
</feature>
<keyword evidence="6 9" id="KW-1015">Disulfide bond</keyword>
<proteinExistence type="predicted"/>
<dbReference type="InterPro" id="IPR036465">
    <property type="entry name" value="vWFA_dom_sf"/>
</dbReference>
<dbReference type="SMART" id="SM00409">
    <property type="entry name" value="IG"/>
    <property type="match status" value="47"/>
</dbReference>
<dbReference type="GO" id="GO:0005576">
    <property type="term" value="C:extracellular region"/>
    <property type="evidence" value="ECO:0007669"/>
    <property type="project" value="UniProtKB-SubCell"/>
</dbReference>
<feature type="domain" description="Ig-like" evidence="12">
    <location>
        <begin position="3670"/>
        <end position="3762"/>
    </location>
</feature>
<feature type="domain" description="Ig-like" evidence="12">
    <location>
        <begin position="3478"/>
        <end position="3566"/>
    </location>
</feature>
<dbReference type="InterPro" id="IPR036179">
    <property type="entry name" value="Ig-like_dom_sf"/>
</dbReference>
<keyword evidence="14" id="KW-1185">Reference proteome</keyword>
<dbReference type="FunFam" id="2.60.40.10:FF:000130">
    <property type="entry name" value="Hemicentin 1"/>
    <property type="match status" value="3"/>
</dbReference>
<dbReference type="PROSITE" id="PS00010">
    <property type="entry name" value="ASX_HYDROXYL"/>
    <property type="match status" value="2"/>
</dbReference>
<dbReference type="SUPFAM" id="SSF53300">
    <property type="entry name" value="vWA-like"/>
    <property type="match status" value="1"/>
</dbReference>
<evidence type="ECO:0000256" key="2">
    <source>
        <dbReference type="ARBA" id="ARBA00022525"/>
    </source>
</evidence>
<feature type="domain" description="Ig-like" evidence="12">
    <location>
        <begin position="3860"/>
        <end position="3948"/>
    </location>
</feature>
<evidence type="ECO:0000256" key="4">
    <source>
        <dbReference type="ARBA" id="ARBA00022729"/>
    </source>
</evidence>
<feature type="domain" description="Ig-like" evidence="12">
    <location>
        <begin position="2852"/>
        <end position="2941"/>
    </location>
</feature>
<dbReference type="SUPFAM" id="SSF57184">
    <property type="entry name" value="Growth factor receptor domain"/>
    <property type="match status" value="2"/>
</dbReference>
<evidence type="ECO:0000256" key="3">
    <source>
        <dbReference type="ARBA" id="ARBA00022536"/>
    </source>
</evidence>
<dbReference type="InterPro" id="IPR051170">
    <property type="entry name" value="Neural/epithelial_adhesion"/>
</dbReference>
<dbReference type="Pfam" id="PF23560">
    <property type="entry name" value="GBD_Hemicentin"/>
    <property type="match status" value="1"/>
</dbReference>
<keyword evidence="7" id="KW-0325">Glycoprotein</keyword>
<feature type="domain" description="EGF-like" evidence="11">
    <location>
        <begin position="5206"/>
        <end position="5241"/>
    </location>
</feature>
<feature type="domain" description="Ig-like" evidence="12">
    <location>
        <begin position="619"/>
        <end position="706"/>
    </location>
</feature>
<dbReference type="CDD" id="cd00096">
    <property type="entry name" value="Ig"/>
    <property type="match status" value="15"/>
</dbReference>
<feature type="domain" description="Ig-like" evidence="12">
    <location>
        <begin position="1645"/>
        <end position="1730"/>
    </location>
</feature>
<dbReference type="PANTHER" id="PTHR12231:SF218">
    <property type="entry name" value="MICROFIBRILLAR-ASSOCIATED PROTEIN 3-LIKE"/>
    <property type="match status" value="1"/>
</dbReference>
<protein>
    <submittedName>
        <fullName evidence="13">Uncharacterized protein</fullName>
    </submittedName>
</protein>
<feature type="domain" description="Ig-like" evidence="12">
    <location>
        <begin position="4672"/>
        <end position="4742"/>
    </location>
</feature>
<dbReference type="Gene3D" id="2.40.155.10">
    <property type="entry name" value="Green fluorescent protein"/>
    <property type="match status" value="1"/>
</dbReference>
<dbReference type="SMART" id="SM00179">
    <property type="entry name" value="EGF_CA"/>
    <property type="match status" value="5"/>
</dbReference>
<feature type="domain" description="Ig-like" evidence="12">
    <location>
        <begin position="1455"/>
        <end position="1544"/>
    </location>
</feature>
<dbReference type="SMART" id="SM00181">
    <property type="entry name" value="EGF"/>
    <property type="match status" value="5"/>
</dbReference>
<keyword evidence="8" id="KW-0393">Immunoglobulin domain</keyword>
<evidence type="ECO:0000256" key="1">
    <source>
        <dbReference type="ARBA" id="ARBA00004613"/>
    </source>
</evidence>
<dbReference type="InterPro" id="IPR009017">
    <property type="entry name" value="GFP"/>
</dbReference>
<dbReference type="FunFam" id="2.60.40.10:FF:000612">
    <property type="entry name" value="palladin isoform X1"/>
    <property type="match status" value="1"/>
</dbReference>
<dbReference type="GO" id="GO:0005509">
    <property type="term" value="F:calcium ion binding"/>
    <property type="evidence" value="ECO:0007669"/>
    <property type="project" value="InterPro"/>
</dbReference>
<name>A0AAV5UHM8_9BILA</name>
<feature type="domain" description="Ig-like" evidence="12">
    <location>
        <begin position="1913"/>
        <end position="1998"/>
    </location>
</feature>
<feature type="domain" description="Ig-like" evidence="12">
    <location>
        <begin position="3767"/>
        <end position="3855"/>
    </location>
</feature>
<dbReference type="PANTHER" id="PTHR12231">
    <property type="entry name" value="CTX-RELATED TYPE I TRANSMEMBRANE PROTEIN"/>
    <property type="match status" value="1"/>
</dbReference>
<feature type="signal peptide" evidence="10">
    <location>
        <begin position="1"/>
        <end position="30"/>
    </location>
</feature>
<feature type="domain" description="Ig-like" evidence="12">
    <location>
        <begin position="530"/>
        <end position="614"/>
    </location>
</feature>
<feature type="domain" description="Ig-like" evidence="12">
    <location>
        <begin position="3393"/>
        <end position="3473"/>
    </location>
</feature>
<dbReference type="InterPro" id="IPR013151">
    <property type="entry name" value="Immunoglobulin_dom"/>
</dbReference>
<dbReference type="FunFam" id="2.10.25.10:FF:000014">
    <property type="entry name" value="Latent-transforming growth factor beta-binding protein 3"/>
    <property type="match status" value="1"/>
</dbReference>
<feature type="domain" description="Ig-like" evidence="12">
    <location>
        <begin position="3040"/>
        <end position="3129"/>
    </location>
</feature>
<feature type="domain" description="Ig-like" evidence="12">
    <location>
        <begin position="3576"/>
        <end position="3665"/>
    </location>
</feature>
<dbReference type="FunFam" id="2.60.40.10:FF:000503">
    <property type="entry name" value="Hemicentin 1"/>
    <property type="match status" value="9"/>
</dbReference>
<feature type="domain" description="Ig-like" evidence="12">
    <location>
        <begin position="3953"/>
        <end position="4043"/>
    </location>
</feature>
<dbReference type="FunFam" id="2.60.40.10:FF:000032">
    <property type="entry name" value="palladin isoform X1"/>
    <property type="match status" value="5"/>
</dbReference>
<dbReference type="EMBL" id="BTSX01000006">
    <property type="protein sequence ID" value="GMT05475.1"/>
    <property type="molecule type" value="Genomic_DNA"/>
</dbReference>
<dbReference type="PROSITE" id="PS50835">
    <property type="entry name" value="IG_LIKE"/>
    <property type="match status" value="47"/>
</dbReference>
<feature type="domain" description="Ig-like" evidence="12">
    <location>
        <begin position="4568"/>
        <end position="4661"/>
    </location>
</feature>
<evidence type="ECO:0000256" key="8">
    <source>
        <dbReference type="ARBA" id="ARBA00023319"/>
    </source>
</evidence>
<feature type="domain" description="Ig-like" evidence="12">
    <location>
        <begin position="1362"/>
        <end position="1450"/>
    </location>
</feature>
<accession>A0AAV5UHM8</accession>
<dbReference type="InterPro" id="IPR003598">
    <property type="entry name" value="Ig_sub2"/>
</dbReference>
<evidence type="ECO:0000313" key="13">
    <source>
        <dbReference type="EMBL" id="GMT05475.1"/>
    </source>
</evidence>
<feature type="domain" description="Ig-like" evidence="12">
    <location>
        <begin position="709"/>
        <end position="791"/>
    </location>
</feature>
<dbReference type="CDD" id="cd00054">
    <property type="entry name" value="EGF_CA"/>
    <property type="match status" value="5"/>
</dbReference>
<gene>
    <name evidence="13" type="ORF">PENTCL1PPCAC_27649</name>
</gene>
<dbReference type="Pfam" id="PF25106">
    <property type="entry name" value="VWA_4"/>
    <property type="match status" value="1"/>
</dbReference>
<feature type="domain" description="Ig-like" evidence="12">
    <location>
        <begin position="1548"/>
        <end position="1640"/>
    </location>
</feature>
<feature type="domain" description="Ig-like" evidence="12">
    <location>
        <begin position="4048"/>
        <end position="4133"/>
    </location>
</feature>
<evidence type="ECO:0000259" key="11">
    <source>
        <dbReference type="PROSITE" id="PS50026"/>
    </source>
</evidence>
<dbReference type="InterPro" id="IPR009030">
    <property type="entry name" value="Growth_fac_rcpt_cys_sf"/>
</dbReference>
<feature type="domain" description="Ig-like" evidence="12">
    <location>
        <begin position="4751"/>
        <end position="4838"/>
    </location>
</feature>
<feature type="domain" description="Ig-like" evidence="12">
    <location>
        <begin position="440"/>
        <end position="524"/>
    </location>
</feature>
<feature type="domain" description="Ig-like" evidence="12">
    <location>
        <begin position="2378"/>
        <end position="2467"/>
    </location>
</feature>
<evidence type="ECO:0000256" key="5">
    <source>
        <dbReference type="ARBA" id="ARBA00022737"/>
    </source>
</evidence>
<reference evidence="13" key="1">
    <citation type="submission" date="2023-10" db="EMBL/GenBank/DDBJ databases">
        <title>Genome assembly of Pristionchus species.</title>
        <authorList>
            <person name="Yoshida K."/>
            <person name="Sommer R.J."/>
        </authorList>
    </citation>
    <scope>NUCLEOTIDE SEQUENCE</scope>
    <source>
        <strain evidence="13">RS0144</strain>
    </source>
</reference>